<dbReference type="PANTHER" id="PTHR10997">
    <property type="entry name" value="IMPORTIN-7, 8, 11"/>
    <property type="match status" value="1"/>
</dbReference>
<dbReference type="InterPro" id="IPR011989">
    <property type="entry name" value="ARM-like"/>
</dbReference>
<dbReference type="InterPro" id="IPR016024">
    <property type="entry name" value="ARM-type_fold"/>
</dbReference>
<dbReference type="Gene3D" id="1.25.10.10">
    <property type="entry name" value="Leucine-rich Repeat Variant"/>
    <property type="match status" value="1"/>
</dbReference>
<comment type="subcellular location">
    <subcellularLocation>
        <location evidence="2">Cytoplasm</location>
    </subcellularLocation>
    <subcellularLocation>
        <location evidence="1">Nucleus</location>
    </subcellularLocation>
</comment>
<evidence type="ECO:0000256" key="3">
    <source>
        <dbReference type="ARBA" id="ARBA00022448"/>
    </source>
</evidence>
<evidence type="ECO:0000259" key="7">
    <source>
        <dbReference type="PROSITE" id="PS50166"/>
    </source>
</evidence>
<dbReference type="Pfam" id="PF03810">
    <property type="entry name" value="IBN_N"/>
    <property type="match status" value="1"/>
</dbReference>
<dbReference type="EMBL" id="KK365140">
    <property type="protein sequence ID" value="KCZ81552.1"/>
    <property type="molecule type" value="Genomic_DNA"/>
</dbReference>
<reference evidence="8 9" key="2">
    <citation type="submission" date="2014-03" db="EMBL/GenBank/DDBJ databases">
        <title>The Genome Sequence of Anncaliia algerae insect isolate PRA339.</title>
        <authorList>
            <consortium name="The Broad Institute Genome Sequencing Platform"/>
            <consortium name="The Broad Institute Genome Sequencing Center for Infectious Disease"/>
            <person name="Cuomo C."/>
            <person name="Becnel J."/>
            <person name="Sanscrainte N."/>
            <person name="Walker B."/>
            <person name="Young S.K."/>
            <person name="Zeng Q."/>
            <person name="Gargeya S."/>
            <person name="Fitzgerald M."/>
            <person name="Haas B."/>
            <person name="Abouelleil A."/>
            <person name="Alvarado L."/>
            <person name="Arachchi H.M."/>
            <person name="Berlin A.M."/>
            <person name="Chapman S.B."/>
            <person name="Dewar J."/>
            <person name="Goldberg J."/>
            <person name="Griggs A."/>
            <person name="Gujja S."/>
            <person name="Hansen M."/>
            <person name="Howarth C."/>
            <person name="Imamovic A."/>
            <person name="Larimer J."/>
            <person name="McCowan C."/>
            <person name="Murphy C."/>
            <person name="Neiman D."/>
            <person name="Pearson M."/>
            <person name="Priest M."/>
            <person name="Roberts A."/>
            <person name="Saif S."/>
            <person name="Shea T."/>
            <person name="Sisk P."/>
            <person name="Sykes S."/>
            <person name="Wortman J."/>
            <person name="Nusbaum C."/>
            <person name="Birren B."/>
        </authorList>
    </citation>
    <scope>NUCLEOTIDE SEQUENCE [LARGE SCALE GENOMIC DNA]</scope>
    <source>
        <strain evidence="8 9">PRA339</strain>
    </source>
</reference>
<dbReference type="VEuPathDB" id="MicrosporidiaDB:H312_01005"/>
<sequence length="921" mass="108193">MNHQEIRNLFAQTISPDATKRKKAEEALLELEKNANFILSLPQSYMKDTDPTVKKVSTIFFKNAIERNWNQDFFSQAKEMLMANIVSLMIESDQSVLNYYLTILKYIFENEKAESLSPIFDKIPECIFSEFPMHNFVGINILLTIQENDNLRYNTAIVHPIVNNLAPKSAEKLVYYLENRNYMMAKFIMKYFTKFGRQYQSPSVYSDINFYPIIFNLCKKIILLQEIDNIELIKLVKWSMRFINKGTEKAFKKFHKSPEIIALVSQEESIKEVYHSAKVIIHNYMVNNVDYEKTISAALEYVLLLCNNKKYTPIVLEDLYFFINTLILKKFTFGDKEEMDYEVPDSFLREKHSFYISNLKNLSGNFLDEVAKKLSKNETEFNKYVDYLKNILYNFLVNSTEENARIAYGALHMVAMSSHWIIEFLKGEIFSFLKDFIFPFLGCKYNFLQGQACYVLQYFSGEEINDDSIKIAFENVYNMLLTDDDILKVDAIQCINFFFYNETVKEDLKRLIPEIIKVLLILNNKYDLETLAETNEQLIGNYAEEVAQFGPSLVQAISEIVRNILSGEHKDKIDVVCGHLRTIETLFSTVTQKDILISMFSQFYPLVVLILENNFEDFYQEIIDTLSSLVFNLKFVDVTLWNLFEKILSLDKNQLYNNVLEISNLIELFIQHGKNHILNENIFKNVMNFVQTICSPSLDDFFQDDYNSGCRIIECLILYSDNYLSYKIEEFISIVTKNKGFFEKDSSCWVYCLNVIMHCYVINPEITENVLYKVNFFNDFLIKLYEKRRLFKRVHDKKTVLLFIGLFSTKKCIEVDYLKLSKVFISSLKTLPSTIIKRNTLMSKKDDYDPDDYLSNEDDMLEEDIYFQTKLDEFEPFSFIKKTFANLESNTIGYRIIQSLDESQREIITKIFSSEQPVQIK</sequence>
<protein>
    <recommendedName>
        <fullName evidence="7">Importin N-terminal domain-containing protein</fullName>
    </recommendedName>
</protein>
<dbReference type="GO" id="GO:0031267">
    <property type="term" value="F:small GTPase binding"/>
    <property type="evidence" value="ECO:0007669"/>
    <property type="project" value="InterPro"/>
</dbReference>
<keyword evidence="6" id="KW-0539">Nucleus</keyword>
<dbReference type="AlphaFoldDB" id="A0A059F3A9"/>
<evidence type="ECO:0000256" key="2">
    <source>
        <dbReference type="ARBA" id="ARBA00004496"/>
    </source>
</evidence>
<dbReference type="GO" id="GO:0005829">
    <property type="term" value="C:cytosol"/>
    <property type="evidence" value="ECO:0007669"/>
    <property type="project" value="TreeGrafter"/>
</dbReference>
<keyword evidence="5" id="KW-0653">Protein transport</keyword>
<dbReference type="SMART" id="SM00913">
    <property type="entry name" value="IBN_N"/>
    <property type="match status" value="1"/>
</dbReference>
<dbReference type="InterPro" id="IPR001494">
    <property type="entry name" value="Importin-beta_N"/>
</dbReference>
<dbReference type="OrthoDB" id="760868at2759"/>
<dbReference type="HOGENOM" id="CLU_013781_0_0_1"/>
<name>A0A059F3A9_9MICR</name>
<dbReference type="GO" id="GO:0005635">
    <property type="term" value="C:nuclear envelope"/>
    <property type="evidence" value="ECO:0007669"/>
    <property type="project" value="TreeGrafter"/>
</dbReference>
<proteinExistence type="predicted"/>
<accession>A0A059F3A9</accession>
<reference evidence="9" key="1">
    <citation type="submission" date="2013-02" db="EMBL/GenBank/DDBJ databases">
        <authorList>
            <consortium name="The Broad Institute Genome Sequencing Platform"/>
            <person name="Cuomo C."/>
            <person name="Becnel J."/>
            <person name="Sanscrainte N."/>
            <person name="Walker B."/>
            <person name="Young S.K."/>
            <person name="Zeng Q."/>
            <person name="Gargeya S."/>
            <person name="Fitzgerald M."/>
            <person name="Haas B."/>
            <person name="Abouelleil A."/>
            <person name="Alvarado L."/>
            <person name="Arachchi H.M."/>
            <person name="Berlin A.M."/>
            <person name="Chapman S.B."/>
            <person name="Dewar J."/>
            <person name="Goldberg J."/>
            <person name="Griggs A."/>
            <person name="Gujja S."/>
            <person name="Hansen M."/>
            <person name="Howarth C."/>
            <person name="Imamovic A."/>
            <person name="Larimer J."/>
            <person name="McCowan C."/>
            <person name="Murphy C."/>
            <person name="Neiman D."/>
            <person name="Pearson M."/>
            <person name="Priest M."/>
            <person name="Roberts A."/>
            <person name="Saif S."/>
            <person name="Shea T."/>
            <person name="Sisk P."/>
            <person name="Sykes S."/>
            <person name="Wortman J."/>
            <person name="Nusbaum C."/>
            <person name="Birren B."/>
        </authorList>
    </citation>
    <scope>NUCLEOTIDE SEQUENCE [LARGE SCALE GENOMIC DNA]</scope>
    <source>
        <strain evidence="9">PRA339</strain>
    </source>
</reference>
<feature type="domain" description="Importin N-terminal" evidence="7">
    <location>
        <begin position="24"/>
        <end position="91"/>
    </location>
</feature>
<evidence type="ECO:0000256" key="6">
    <source>
        <dbReference type="ARBA" id="ARBA00023242"/>
    </source>
</evidence>
<dbReference type="GO" id="GO:0006606">
    <property type="term" value="P:protein import into nucleus"/>
    <property type="evidence" value="ECO:0007669"/>
    <property type="project" value="TreeGrafter"/>
</dbReference>
<keyword evidence="4" id="KW-0963">Cytoplasm</keyword>
<dbReference type="Proteomes" id="UP000030655">
    <property type="component" value="Unassembled WGS sequence"/>
</dbReference>
<gene>
    <name evidence="8" type="ORF">H312_01005</name>
</gene>
<evidence type="ECO:0000256" key="1">
    <source>
        <dbReference type="ARBA" id="ARBA00004123"/>
    </source>
</evidence>
<organism evidence="8 9">
    <name type="scientific">Anncaliia algerae PRA339</name>
    <dbReference type="NCBI Taxonomy" id="1288291"/>
    <lineage>
        <taxon>Eukaryota</taxon>
        <taxon>Fungi</taxon>
        <taxon>Fungi incertae sedis</taxon>
        <taxon>Microsporidia</taxon>
        <taxon>Tubulinosematoidea</taxon>
        <taxon>Tubulinosematidae</taxon>
        <taxon>Anncaliia</taxon>
    </lineage>
</organism>
<evidence type="ECO:0000256" key="5">
    <source>
        <dbReference type="ARBA" id="ARBA00022927"/>
    </source>
</evidence>
<keyword evidence="3" id="KW-0813">Transport</keyword>
<evidence type="ECO:0000313" key="9">
    <source>
        <dbReference type="Proteomes" id="UP000030655"/>
    </source>
</evidence>
<dbReference type="PROSITE" id="PS50166">
    <property type="entry name" value="IMPORTIN_B_NT"/>
    <property type="match status" value="1"/>
</dbReference>
<evidence type="ECO:0000313" key="8">
    <source>
        <dbReference type="EMBL" id="KCZ81552.1"/>
    </source>
</evidence>
<evidence type="ECO:0000256" key="4">
    <source>
        <dbReference type="ARBA" id="ARBA00022490"/>
    </source>
</evidence>
<keyword evidence="9" id="KW-1185">Reference proteome</keyword>
<dbReference type="STRING" id="1288291.A0A059F3A9"/>
<feature type="non-terminal residue" evidence="8">
    <location>
        <position position="1"/>
    </location>
</feature>
<dbReference type="SUPFAM" id="SSF48371">
    <property type="entry name" value="ARM repeat"/>
    <property type="match status" value="1"/>
</dbReference>
<dbReference type="PANTHER" id="PTHR10997:SF18">
    <property type="entry name" value="D-IMPORTIN 7_RANBP7"/>
    <property type="match status" value="1"/>
</dbReference>